<reference evidence="1" key="1">
    <citation type="submission" date="2021-05" db="EMBL/GenBank/DDBJ databases">
        <authorList>
            <person name="Pan Q."/>
            <person name="Jouanno E."/>
            <person name="Zahm M."/>
            <person name="Klopp C."/>
            <person name="Cabau C."/>
            <person name="Louis A."/>
            <person name="Berthelot C."/>
            <person name="Parey E."/>
            <person name="Roest Crollius H."/>
            <person name="Montfort J."/>
            <person name="Robinson-Rechavi M."/>
            <person name="Bouchez O."/>
            <person name="Lampietro C."/>
            <person name="Lopez Roques C."/>
            <person name="Donnadieu C."/>
            <person name="Postlethwait J."/>
            <person name="Bobe J."/>
            <person name="Dillon D."/>
            <person name="Chandos A."/>
            <person name="von Hippel F."/>
            <person name="Guiguen Y."/>
        </authorList>
    </citation>
    <scope>NUCLEOTIDE SEQUENCE</scope>
    <source>
        <tissue evidence="1">Blood</tissue>
    </source>
</reference>
<evidence type="ECO:0000313" key="2">
    <source>
        <dbReference type="Proteomes" id="UP001157502"/>
    </source>
</evidence>
<evidence type="ECO:0000313" key="1">
    <source>
        <dbReference type="EMBL" id="KAJ7989899.1"/>
    </source>
</evidence>
<accession>A0ACC2FEV7</accession>
<sequence>MGGVALDDGPTGVKAPDGGWGWAVLTGCFVITGFSYAFPKAVSVFFKDLIKEFGVGYSDTAWISSILLAMLYGTGPLCSVLVNRFGCRPVMMVGGLFASLGMILASMSTSIMHIYLSTGVITGLGLALNFQPSLIMLNRYFSEKRPLANGLAAAGSPVALCCLSPLGQVLQYKYGWRGGFLILGGLLLNCCACGALMRPLKGPPKKNDLQLEEIEEKEVEKPRTKSKPLLDFTVFKDKGFLIYTVAASIMVLGLFVPPVFVVSYAKELGNEDTKSALLLTILGFIDMFARPTCGIIAGMKWVRPRVVYMLSFAMLFNGCTDLVGSQSKDYPALVVFCIFFGISYGMVGALQFEVLMAIVGTEKFSSAIGLVLLMEAIAVLVGPPGAGRLLDATKNYMYVFLLAGVEVVIAAVVLATCNFLFIKRRPSEPTAELENGTVAAEMQQLRKPAEDDEEEEEEEKGEMEGKEKEEAARAREVVENAKEDVEDTEKKGNEAINPEKVDSKEVEHLKEPEQPNGALLAGPETCL</sequence>
<comment type="caution">
    <text evidence="1">The sequence shown here is derived from an EMBL/GenBank/DDBJ whole genome shotgun (WGS) entry which is preliminary data.</text>
</comment>
<keyword evidence="2" id="KW-1185">Reference proteome</keyword>
<dbReference type="EMBL" id="CM055756">
    <property type="protein sequence ID" value="KAJ7989899.1"/>
    <property type="molecule type" value="Genomic_DNA"/>
</dbReference>
<name>A0ACC2FEV7_DALPE</name>
<dbReference type="Proteomes" id="UP001157502">
    <property type="component" value="Chromosome 29"/>
</dbReference>
<proteinExistence type="predicted"/>
<protein>
    <submittedName>
        <fullName evidence="1">Uncharacterized protein</fullName>
    </submittedName>
</protein>
<organism evidence="1 2">
    <name type="scientific">Dallia pectoralis</name>
    <name type="common">Alaska blackfish</name>
    <dbReference type="NCBI Taxonomy" id="75939"/>
    <lineage>
        <taxon>Eukaryota</taxon>
        <taxon>Metazoa</taxon>
        <taxon>Chordata</taxon>
        <taxon>Craniata</taxon>
        <taxon>Vertebrata</taxon>
        <taxon>Euteleostomi</taxon>
        <taxon>Actinopterygii</taxon>
        <taxon>Neopterygii</taxon>
        <taxon>Teleostei</taxon>
        <taxon>Protacanthopterygii</taxon>
        <taxon>Esociformes</taxon>
        <taxon>Umbridae</taxon>
        <taxon>Dallia</taxon>
    </lineage>
</organism>
<gene>
    <name evidence="1" type="ORF">DPEC_G00309270</name>
</gene>